<dbReference type="PANTHER" id="PTHR42943:SF4">
    <property type="entry name" value="C2H2-TYPE DOMAIN-CONTAINING PROTEIN"/>
    <property type="match status" value="1"/>
</dbReference>
<dbReference type="KEGG" id="sawl:NGM29_18145"/>
<dbReference type="Gene3D" id="3.40.30.10">
    <property type="entry name" value="Glutaredoxin"/>
    <property type="match status" value="1"/>
</dbReference>
<sequence>MTTDQSISTDDERGLESNDSGASDGDGPDTITLYADYVCPFCYLGRQSLERYRESREEPLAIDWHPFDLRRGKRNPDGSIDHDVDDGKDDEYFEQARENVRRLQERYDVEMVQDLAVEVDSYDAQLASLAVASAAPERWEAFDVAIYDALWQDGRDIGDRDVLLEIADEAGVLDVVRKTLDGEEDEDESLRSRLEELFSEAGRAGVRGVPTFVYDGYAAQGAVPPEHLERLVESEDGAEVSRR</sequence>
<dbReference type="AlphaFoldDB" id="A0A9E7NA48"/>
<dbReference type="GeneID" id="73292009"/>
<feature type="domain" description="DSBA-like thioredoxin" evidence="2">
    <location>
        <begin position="30"/>
        <end position="231"/>
    </location>
</feature>
<name>A0A9E7NA48_9EURY</name>
<dbReference type="InterPro" id="IPR036249">
    <property type="entry name" value="Thioredoxin-like_sf"/>
</dbReference>
<evidence type="ECO:0000259" key="2">
    <source>
        <dbReference type="Pfam" id="PF01323"/>
    </source>
</evidence>
<dbReference type="GO" id="GO:0004364">
    <property type="term" value="F:glutathione transferase activity"/>
    <property type="evidence" value="ECO:0007669"/>
    <property type="project" value="TreeGrafter"/>
</dbReference>
<organism evidence="3 4">
    <name type="scientific">Natronosalvus rutilus</name>
    <dbReference type="NCBI Taxonomy" id="2953753"/>
    <lineage>
        <taxon>Archaea</taxon>
        <taxon>Methanobacteriati</taxon>
        <taxon>Methanobacteriota</taxon>
        <taxon>Stenosarchaea group</taxon>
        <taxon>Halobacteria</taxon>
        <taxon>Halobacteriales</taxon>
        <taxon>Natrialbaceae</taxon>
        <taxon>Natronosalvus</taxon>
    </lineage>
</organism>
<dbReference type="Proteomes" id="UP001056855">
    <property type="component" value="Chromosome"/>
</dbReference>
<dbReference type="Pfam" id="PF01323">
    <property type="entry name" value="DSBA"/>
    <property type="match status" value="1"/>
</dbReference>
<dbReference type="InterPro" id="IPR051924">
    <property type="entry name" value="GST_Kappa/NadH"/>
</dbReference>
<keyword evidence="4" id="KW-1185">Reference proteome</keyword>
<dbReference type="EMBL" id="CP100355">
    <property type="protein sequence ID" value="UTF53661.1"/>
    <property type="molecule type" value="Genomic_DNA"/>
</dbReference>
<gene>
    <name evidence="3" type="ORF">NGM29_18145</name>
</gene>
<dbReference type="InterPro" id="IPR001853">
    <property type="entry name" value="DSBA-like_thioredoxin_dom"/>
</dbReference>
<feature type="region of interest" description="Disordered" evidence="1">
    <location>
        <begin position="1"/>
        <end position="29"/>
    </location>
</feature>
<reference evidence="3" key="1">
    <citation type="submission" date="2022-06" db="EMBL/GenBank/DDBJ databases">
        <title>Diverse halophilic archaea isolated from saline environments.</title>
        <authorList>
            <person name="Cui H.-L."/>
        </authorList>
    </citation>
    <scope>NUCLEOTIDE SEQUENCE</scope>
    <source>
        <strain evidence="3">WLHS1</strain>
    </source>
</reference>
<accession>A0A9E7NA48</accession>
<protein>
    <submittedName>
        <fullName evidence="3">DsbA family protein</fullName>
    </submittedName>
</protein>
<dbReference type="PANTHER" id="PTHR42943">
    <property type="entry name" value="GLUTATHIONE S-TRANSFERASE KAPPA"/>
    <property type="match status" value="1"/>
</dbReference>
<dbReference type="GO" id="GO:0004602">
    <property type="term" value="F:glutathione peroxidase activity"/>
    <property type="evidence" value="ECO:0007669"/>
    <property type="project" value="TreeGrafter"/>
</dbReference>
<evidence type="ECO:0000256" key="1">
    <source>
        <dbReference type="SAM" id="MobiDB-lite"/>
    </source>
</evidence>
<dbReference type="RefSeq" id="WP_254158185.1">
    <property type="nucleotide sequence ID" value="NZ_CP100355.1"/>
</dbReference>
<evidence type="ECO:0000313" key="4">
    <source>
        <dbReference type="Proteomes" id="UP001056855"/>
    </source>
</evidence>
<dbReference type="GO" id="GO:0006749">
    <property type="term" value="P:glutathione metabolic process"/>
    <property type="evidence" value="ECO:0007669"/>
    <property type="project" value="TreeGrafter"/>
</dbReference>
<evidence type="ECO:0000313" key="3">
    <source>
        <dbReference type="EMBL" id="UTF53661.1"/>
    </source>
</evidence>
<dbReference type="SUPFAM" id="SSF52833">
    <property type="entry name" value="Thioredoxin-like"/>
    <property type="match status" value="1"/>
</dbReference>
<proteinExistence type="predicted"/>